<keyword evidence="3" id="KW-0819">tRNA processing</keyword>
<dbReference type="SMART" id="SM00538">
    <property type="entry name" value="POP4"/>
    <property type="match status" value="1"/>
</dbReference>
<keyword evidence="3" id="KW-0539">Nucleus</keyword>
<dbReference type="GO" id="GO:0033204">
    <property type="term" value="F:ribonuclease P RNA binding"/>
    <property type="evidence" value="ECO:0007669"/>
    <property type="project" value="InterPro"/>
</dbReference>
<organism evidence="4 5">
    <name type="scientific">Candida verbasci</name>
    <dbReference type="NCBI Taxonomy" id="1227364"/>
    <lineage>
        <taxon>Eukaryota</taxon>
        <taxon>Fungi</taxon>
        <taxon>Dikarya</taxon>
        <taxon>Ascomycota</taxon>
        <taxon>Saccharomycotina</taxon>
        <taxon>Pichiomycetes</taxon>
        <taxon>Debaryomycetaceae</taxon>
        <taxon>Candida/Lodderomyces clade</taxon>
        <taxon>Candida</taxon>
    </lineage>
</organism>
<name>A0A9W4U0C6_9ASCO</name>
<dbReference type="InterPro" id="IPR023534">
    <property type="entry name" value="Rof/RNase_P-like"/>
</dbReference>
<evidence type="ECO:0000313" key="4">
    <source>
        <dbReference type="EMBL" id="CAI5760510.1"/>
    </source>
</evidence>
<dbReference type="PANTHER" id="PTHR13348">
    <property type="entry name" value="RIBONUCLEASE P SUBUNIT P29"/>
    <property type="match status" value="1"/>
</dbReference>
<proteinExistence type="inferred from homology"/>
<dbReference type="PANTHER" id="PTHR13348:SF0">
    <property type="entry name" value="RIBONUCLEASE P PROTEIN SUBUNIT P29"/>
    <property type="match status" value="1"/>
</dbReference>
<sequence length="265" mass="31393">MRQDNELEKHLLTRSYDSHSHIVEMLEERYSIMGEQKPYILFKPLRRTITTTPPKKTSRIRKGTRIELKEYFNKTISNQKKLVKKIQYYNYIRKSLDLEANLKYYKIPKFEDFINLHNIWQMYIRSLIFSADDYTKLQFPMNQVLTKLSSADYNGCLITVKQSKNCNIVGLRGIIVWDTQHSFIIVTPREELSREWNEGKSNFTPNELVGGFKIIPKHHSIFSFEIEIPTTNEVLEFSIIGSRFEIKSVDRSSKKFKNHSIEDIL</sequence>
<dbReference type="GO" id="GO:0030677">
    <property type="term" value="C:ribonuclease P complex"/>
    <property type="evidence" value="ECO:0007669"/>
    <property type="project" value="InterPro"/>
</dbReference>
<reference evidence="4" key="1">
    <citation type="submission" date="2022-12" db="EMBL/GenBank/DDBJ databases">
        <authorList>
            <person name="Brejova B."/>
        </authorList>
    </citation>
    <scope>NUCLEOTIDE SEQUENCE</scope>
</reference>
<evidence type="ECO:0000256" key="2">
    <source>
        <dbReference type="ARBA" id="ARBA00006181"/>
    </source>
</evidence>
<evidence type="ECO:0000256" key="3">
    <source>
        <dbReference type="PIRNR" id="PIRNR027081"/>
    </source>
</evidence>
<dbReference type="SUPFAM" id="SSF101744">
    <property type="entry name" value="Rof/RNase P subunit-like"/>
    <property type="match status" value="1"/>
</dbReference>
<protein>
    <recommendedName>
        <fullName evidence="3">Ribonuclease P protein subunit</fullName>
    </recommendedName>
</protein>
<accession>A0A9W4U0C6</accession>
<dbReference type="Proteomes" id="UP001152885">
    <property type="component" value="Unassembled WGS sequence"/>
</dbReference>
<dbReference type="InterPro" id="IPR036980">
    <property type="entry name" value="RNase_P/MRP_Rpp29_sf"/>
</dbReference>
<dbReference type="PIRSF" id="PIRSF027081">
    <property type="entry name" value="RNase_P/MRP_p29_subunit"/>
    <property type="match status" value="1"/>
</dbReference>
<dbReference type="GO" id="GO:0000172">
    <property type="term" value="C:ribonuclease MRP complex"/>
    <property type="evidence" value="ECO:0007669"/>
    <property type="project" value="InterPro"/>
</dbReference>
<dbReference type="EMBL" id="CANTUO010000007">
    <property type="protein sequence ID" value="CAI5760510.1"/>
    <property type="molecule type" value="Genomic_DNA"/>
</dbReference>
<evidence type="ECO:0000313" key="5">
    <source>
        <dbReference type="Proteomes" id="UP001152885"/>
    </source>
</evidence>
<dbReference type="Pfam" id="PF01868">
    <property type="entry name" value="RNase_P-MRP_p29"/>
    <property type="match status" value="1"/>
</dbReference>
<dbReference type="GO" id="GO:0006364">
    <property type="term" value="P:rRNA processing"/>
    <property type="evidence" value="ECO:0007669"/>
    <property type="project" value="TreeGrafter"/>
</dbReference>
<comment type="similarity">
    <text evidence="2">Belongs to the eukaryotic/archaeal RNase P protein component 1 family.</text>
</comment>
<evidence type="ECO:0000256" key="1">
    <source>
        <dbReference type="ARBA" id="ARBA00004123"/>
    </source>
</evidence>
<dbReference type="Gene3D" id="2.30.30.210">
    <property type="entry name" value="Ribonuclease P/MRP, subunit p29"/>
    <property type="match status" value="1"/>
</dbReference>
<dbReference type="OrthoDB" id="124041at2759"/>
<dbReference type="GO" id="GO:0005634">
    <property type="term" value="C:nucleus"/>
    <property type="evidence" value="ECO:0007669"/>
    <property type="project" value="UniProtKB-SubCell"/>
</dbReference>
<dbReference type="InterPro" id="IPR016848">
    <property type="entry name" value="RNase_P/MRP_Rpp29-subunit"/>
</dbReference>
<keyword evidence="5" id="KW-1185">Reference proteome</keyword>
<dbReference type="GO" id="GO:0001682">
    <property type="term" value="P:tRNA 5'-leader removal"/>
    <property type="evidence" value="ECO:0007669"/>
    <property type="project" value="InterPro"/>
</dbReference>
<comment type="subcellular location">
    <subcellularLocation>
        <location evidence="1">Nucleus</location>
    </subcellularLocation>
</comment>
<dbReference type="AlphaFoldDB" id="A0A9W4U0C6"/>
<comment type="caution">
    <text evidence="4">The sequence shown here is derived from an EMBL/GenBank/DDBJ whole genome shotgun (WGS) entry which is preliminary data.</text>
</comment>
<gene>
    <name evidence="4" type="ORF">CANVERA_P5019</name>
</gene>
<dbReference type="InterPro" id="IPR002730">
    <property type="entry name" value="Rpp29/RNP1"/>
</dbReference>